<proteinExistence type="predicted"/>
<organism evidence="1 2">
    <name type="scientific">Solihabitans fulvus</name>
    <dbReference type="NCBI Taxonomy" id="1892852"/>
    <lineage>
        <taxon>Bacteria</taxon>
        <taxon>Bacillati</taxon>
        <taxon>Actinomycetota</taxon>
        <taxon>Actinomycetes</taxon>
        <taxon>Pseudonocardiales</taxon>
        <taxon>Pseudonocardiaceae</taxon>
        <taxon>Solihabitans</taxon>
    </lineage>
</organism>
<dbReference type="RefSeq" id="WP_149847297.1">
    <property type="nucleotide sequence ID" value="NZ_VUOB01000001.1"/>
</dbReference>
<dbReference type="AlphaFoldDB" id="A0A5B2XVT7"/>
<accession>A0A5B2XVT7</accession>
<dbReference type="Proteomes" id="UP000323454">
    <property type="component" value="Unassembled WGS sequence"/>
</dbReference>
<reference evidence="1 2" key="1">
    <citation type="submission" date="2019-09" db="EMBL/GenBank/DDBJ databases">
        <title>Goodfellowia gen. nov., a new genus of the Pseudonocardineae related to Actinoalloteichus, containing Goodfellowia coeruleoviolacea gen. nov., comb. nov. gen. nov., comb. nov.</title>
        <authorList>
            <person name="Labeda D."/>
        </authorList>
    </citation>
    <scope>NUCLEOTIDE SEQUENCE [LARGE SCALE GENOMIC DNA]</scope>
    <source>
        <strain evidence="1 2">AN110305</strain>
    </source>
</reference>
<sequence length="96" mass="10169">MRFDVVCVPGSAASAKFLRFAAGNVGLRLLLDPVEVTLHPALSQNGERELAMFLRELAREAAAAAAVLDPDGEPNKHVLMLDDQANRFGESGPGAP</sequence>
<evidence type="ECO:0000313" key="2">
    <source>
        <dbReference type="Proteomes" id="UP000323454"/>
    </source>
</evidence>
<gene>
    <name evidence="1" type="ORF">F0L68_00165</name>
</gene>
<dbReference type="EMBL" id="VUOB01000001">
    <property type="protein sequence ID" value="KAA2266989.1"/>
    <property type="molecule type" value="Genomic_DNA"/>
</dbReference>
<name>A0A5B2XVT7_9PSEU</name>
<evidence type="ECO:0000313" key="1">
    <source>
        <dbReference type="EMBL" id="KAA2266989.1"/>
    </source>
</evidence>
<reference evidence="1 2" key="2">
    <citation type="submission" date="2019-09" db="EMBL/GenBank/DDBJ databases">
        <authorList>
            <person name="Jin C."/>
        </authorList>
    </citation>
    <scope>NUCLEOTIDE SEQUENCE [LARGE SCALE GENOMIC DNA]</scope>
    <source>
        <strain evidence="1 2">AN110305</strain>
    </source>
</reference>
<protein>
    <submittedName>
        <fullName evidence="1">Uncharacterized protein</fullName>
    </submittedName>
</protein>
<keyword evidence="2" id="KW-1185">Reference proteome</keyword>
<comment type="caution">
    <text evidence="1">The sequence shown here is derived from an EMBL/GenBank/DDBJ whole genome shotgun (WGS) entry which is preliminary data.</text>
</comment>